<dbReference type="InterPro" id="IPR036388">
    <property type="entry name" value="WH-like_DNA-bd_sf"/>
</dbReference>
<gene>
    <name evidence="1" type="ORF">C1I93_28025</name>
</gene>
<dbReference type="Gene3D" id="1.10.10.10">
    <property type="entry name" value="Winged helix-like DNA-binding domain superfamily/Winged helix DNA-binding domain"/>
    <property type="match status" value="1"/>
</dbReference>
<evidence type="ECO:0000313" key="1">
    <source>
        <dbReference type="EMBL" id="PZF86173.1"/>
    </source>
</evidence>
<sequence length="160" mass="17426">MTEQTLGDLSMALGDLHRVLRRKANLWVGTVALPDAQVEVLRLVQRQPGISVREAAERLGTAANTVSTLVGELTSAGLLSRERDPADRRTVRLDLTDAARERIAAYAQHRRDLLAAALAELDVDDREQLLAAVPALSRLADHATTPRRAEPASRACPPVR</sequence>
<dbReference type="GO" id="GO:0006950">
    <property type="term" value="P:response to stress"/>
    <property type="evidence" value="ECO:0007669"/>
    <property type="project" value="TreeGrafter"/>
</dbReference>
<evidence type="ECO:0000313" key="2">
    <source>
        <dbReference type="Proteomes" id="UP000248627"/>
    </source>
</evidence>
<dbReference type="InterPro" id="IPR039422">
    <property type="entry name" value="MarR/SlyA-like"/>
</dbReference>
<dbReference type="PROSITE" id="PS50995">
    <property type="entry name" value="HTH_MARR_2"/>
    <property type="match status" value="1"/>
</dbReference>
<keyword evidence="2" id="KW-1185">Reference proteome</keyword>
<dbReference type="Pfam" id="PF12802">
    <property type="entry name" value="MarR_2"/>
    <property type="match status" value="1"/>
</dbReference>
<accession>A0A2W2D0X1</accession>
<dbReference type="OrthoDB" id="69852at2"/>
<dbReference type="PANTHER" id="PTHR33164:SF103">
    <property type="entry name" value="REGULATORY PROTEIN MARR"/>
    <property type="match status" value="1"/>
</dbReference>
<dbReference type="GO" id="GO:0003700">
    <property type="term" value="F:DNA-binding transcription factor activity"/>
    <property type="evidence" value="ECO:0007669"/>
    <property type="project" value="InterPro"/>
</dbReference>
<organism evidence="1 2">
    <name type="scientific">Micromonospora endophytica</name>
    <dbReference type="NCBI Taxonomy" id="515350"/>
    <lineage>
        <taxon>Bacteria</taxon>
        <taxon>Bacillati</taxon>
        <taxon>Actinomycetota</taxon>
        <taxon>Actinomycetes</taxon>
        <taxon>Micromonosporales</taxon>
        <taxon>Micromonosporaceae</taxon>
        <taxon>Micromonospora</taxon>
    </lineage>
</organism>
<dbReference type="PANTHER" id="PTHR33164">
    <property type="entry name" value="TRANSCRIPTIONAL REGULATOR, MARR FAMILY"/>
    <property type="match status" value="1"/>
</dbReference>
<reference evidence="1 2" key="1">
    <citation type="submission" date="2018-01" db="EMBL/GenBank/DDBJ databases">
        <title>Draft genome sequence of Jishengella endophytica.</title>
        <authorList>
            <person name="Sahin N."/>
            <person name="Ay H."/>
            <person name="Saygin H."/>
        </authorList>
    </citation>
    <scope>NUCLEOTIDE SEQUENCE [LARGE SCALE GENOMIC DNA]</scope>
    <source>
        <strain evidence="1 2">DSM 45430</strain>
    </source>
</reference>
<dbReference type="RefSeq" id="WP_111246272.1">
    <property type="nucleotide sequence ID" value="NZ_AP023358.1"/>
</dbReference>
<dbReference type="SMART" id="SM00347">
    <property type="entry name" value="HTH_MARR"/>
    <property type="match status" value="1"/>
</dbReference>
<protein>
    <submittedName>
        <fullName evidence="1">MarR family transcriptional regulator</fullName>
    </submittedName>
</protein>
<dbReference type="InterPro" id="IPR000835">
    <property type="entry name" value="HTH_MarR-typ"/>
</dbReference>
<proteinExistence type="predicted"/>
<dbReference type="EMBL" id="POTX01000325">
    <property type="protein sequence ID" value="PZF86173.1"/>
    <property type="molecule type" value="Genomic_DNA"/>
</dbReference>
<dbReference type="AlphaFoldDB" id="A0A2W2D0X1"/>
<comment type="caution">
    <text evidence="1">The sequence shown here is derived from an EMBL/GenBank/DDBJ whole genome shotgun (WGS) entry which is preliminary data.</text>
</comment>
<name>A0A2W2D0X1_9ACTN</name>
<dbReference type="SUPFAM" id="SSF46785">
    <property type="entry name" value="Winged helix' DNA-binding domain"/>
    <property type="match status" value="1"/>
</dbReference>
<dbReference type="Proteomes" id="UP000248627">
    <property type="component" value="Unassembled WGS sequence"/>
</dbReference>
<dbReference type="InterPro" id="IPR036390">
    <property type="entry name" value="WH_DNA-bd_sf"/>
</dbReference>